<dbReference type="InterPro" id="IPR002550">
    <property type="entry name" value="CNNM"/>
</dbReference>
<dbReference type="STRING" id="43700.ENSMALP00000011510"/>
<evidence type="ECO:0000256" key="4">
    <source>
        <dbReference type="ARBA" id="ARBA00022475"/>
    </source>
</evidence>
<accession>A0A3Q3J4D5</accession>
<dbReference type="AlphaFoldDB" id="A0A3Q3J4D5"/>
<keyword evidence="3" id="KW-0813">Transport</keyword>
<keyword evidence="4" id="KW-1003">Cell membrane</keyword>
<evidence type="ECO:0000313" key="18">
    <source>
        <dbReference type="Ensembl" id="ENSMALP00000011510.1"/>
    </source>
</evidence>
<dbReference type="GO" id="GO:0006811">
    <property type="term" value="P:monoatomic ion transport"/>
    <property type="evidence" value="ECO:0007669"/>
    <property type="project" value="UniProtKB-KW"/>
</dbReference>
<evidence type="ECO:0000256" key="13">
    <source>
        <dbReference type="RuleBase" id="RU369091"/>
    </source>
</evidence>
<dbReference type="Pfam" id="PF25511">
    <property type="entry name" value="Ig_CNNM4_N"/>
    <property type="match status" value="1"/>
</dbReference>
<dbReference type="InterPro" id="IPR057492">
    <property type="entry name" value="Ig_CNNM1/2/4_N"/>
</dbReference>
<dbReference type="PANTHER" id="PTHR12064">
    <property type="entry name" value="METAL TRANSPORTER CNNM"/>
    <property type="match status" value="1"/>
</dbReference>
<keyword evidence="10 12" id="KW-0472">Membrane</keyword>
<dbReference type="InterPro" id="IPR045095">
    <property type="entry name" value="ACDP"/>
</dbReference>
<evidence type="ECO:0000259" key="16">
    <source>
        <dbReference type="PROSITE" id="PS51371"/>
    </source>
</evidence>
<comment type="function">
    <text evidence="13">Metal transporter.</text>
</comment>
<reference evidence="18" key="2">
    <citation type="submission" date="2025-09" db="UniProtKB">
        <authorList>
            <consortium name="Ensembl"/>
        </authorList>
    </citation>
    <scope>IDENTIFICATION</scope>
</reference>
<evidence type="ECO:0000256" key="6">
    <source>
        <dbReference type="ARBA" id="ARBA00022737"/>
    </source>
</evidence>
<feature type="domain" description="CNNM transmembrane" evidence="17">
    <location>
        <begin position="185"/>
        <end position="365"/>
    </location>
</feature>
<dbReference type="InterPro" id="IPR046342">
    <property type="entry name" value="CBS_dom_sf"/>
</dbReference>
<dbReference type="InterPro" id="IPR000644">
    <property type="entry name" value="CBS_dom"/>
</dbReference>
<feature type="transmembrane region" description="Helical" evidence="13">
    <location>
        <begin position="274"/>
        <end position="293"/>
    </location>
</feature>
<evidence type="ECO:0000256" key="1">
    <source>
        <dbReference type="ARBA" id="ARBA00004651"/>
    </source>
</evidence>
<feature type="transmembrane region" description="Helical" evidence="13">
    <location>
        <begin position="189"/>
        <end position="216"/>
    </location>
</feature>
<evidence type="ECO:0000256" key="9">
    <source>
        <dbReference type="ARBA" id="ARBA00023122"/>
    </source>
</evidence>
<feature type="transmembrane region" description="Helical" evidence="13">
    <location>
        <begin position="247"/>
        <end position="268"/>
    </location>
</feature>
<feature type="compositionally biased region" description="Polar residues" evidence="14">
    <location>
        <begin position="771"/>
        <end position="792"/>
    </location>
</feature>
<dbReference type="InterPro" id="IPR044751">
    <property type="entry name" value="Ion_transp-like_CBS"/>
</dbReference>
<dbReference type="PROSITE" id="PS51846">
    <property type="entry name" value="CNNM"/>
    <property type="match status" value="1"/>
</dbReference>
<evidence type="ECO:0000256" key="12">
    <source>
        <dbReference type="PROSITE-ProRule" id="PRU01193"/>
    </source>
</evidence>
<feature type="region of interest" description="Disordered" evidence="14">
    <location>
        <begin position="818"/>
        <end position="857"/>
    </location>
</feature>
<keyword evidence="9 11" id="KW-0129">CBS domain</keyword>
<feature type="transmembrane region" description="Helical" evidence="13">
    <location>
        <begin position="305"/>
        <end position="325"/>
    </location>
</feature>
<evidence type="ECO:0000256" key="15">
    <source>
        <dbReference type="SAM" id="SignalP"/>
    </source>
</evidence>
<name>A0A3Q3J4D5_MONAL</name>
<evidence type="ECO:0000256" key="8">
    <source>
        <dbReference type="ARBA" id="ARBA00023065"/>
    </source>
</evidence>
<evidence type="ECO:0000313" key="19">
    <source>
        <dbReference type="Proteomes" id="UP000261600"/>
    </source>
</evidence>
<proteinExistence type="inferred from homology"/>
<dbReference type="Gene3D" id="3.10.580.10">
    <property type="entry name" value="CBS-domain"/>
    <property type="match status" value="1"/>
</dbReference>
<comment type="similarity">
    <text evidence="2 13">Belongs to the ACDP family.</text>
</comment>
<dbReference type="GO" id="GO:0010960">
    <property type="term" value="P:magnesium ion homeostasis"/>
    <property type="evidence" value="ECO:0007669"/>
    <property type="project" value="InterPro"/>
</dbReference>
<keyword evidence="15" id="KW-0732">Signal</keyword>
<protein>
    <recommendedName>
        <fullName evidence="13">Metal transporter</fullName>
    </recommendedName>
</protein>
<feature type="chain" id="PRO_5018769264" description="Metal transporter" evidence="15">
    <location>
        <begin position="39"/>
        <end position="857"/>
    </location>
</feature>
<dbReference type="PANTHER" id="PTHR12064:SF28">
    <property type="entry name" value="METAL TRANSPORTER CNNM1"/>
    <property type="match status" value="1"/>
</dbReference>
<feature type="region of interest" description="Disordered" evidence="14">
    <location>
        <begin position="716"/>
        <end position="795"/>
    </location>
</feature>
<feature type="signal peptide" evidence="15">
    <location>
        <begin position="1"/>
        <end position="38"/>
    </location>
</feature>
<dbReference type="PROSITE" id="PS51371">
    <property type="entry name" value="CBS"/>
    <property type="match status" value="1"/>
</dbReference>
<dbReference type="Pfam" id="PF01595">
    <property type="entry name" value="CNNM"/>
    <property type="match status" value="1"/>
</dbReference>
<evidence type="ECO:0000256" key="3">
    <source>
        <dbReference type="ARBA" id="ARBA00022448"/>
    </source>
</evidence>
<reference evidence="18" key="1">
    <citation type="submission" date="2025-08" db="UniProtKB">
        <authorList>
            <consortium name="Ensembl"/>
        </authorList>
    </citation>
    <scope>IDENTIFICATION</scope>
</reference>
<evidence type="ECO:0000256" key="11">
    <source>
        <dbReference type="PROSITE-ProRule" id="PRU00703"/>
    </source>
</evidence>
<dbReference type="Proteomes" id="UP000261600">
    <property type="component" value="Unplaced"/>
</dbReference>
<dbReference type="Ensembl" id="ENSMALT00000011755.1">
    <property type="protein sequence ID" value="ENSMALP00000011510.1"/>
    <property type="gene ID" value="ENSMALG00000008171.1"/>
</dbReference>
<keyword evidence="6" id="KW-0677">Repeat</keyword>
<keyword evidence="19" id="KW-1185">Reference proteome</keyword>
<comment type="subcellular location">
    <subcellularLocation>
        <location evidence="1 13">Cell membrane</location>
        <topology evidence="1 13">Multi-pass membrane protein</topology>
    </subcellularLocation>
</comment>
<dbReference type="GO" id="GO:0022857">
    <property type="term" value="F:transmembrane transporter activity"/>
    <property type="evidence" value="ECO:0007669"/>
    <property type="project" value="UniProtKB-UniRule"/>
</dbReference>
<organism evidence="18 19">
    <name type="scientific">Monopterus albus</name>
    <name type="common">Swamp eel</name>
    <dbReference type="NCBI Taxonomy" id="43700"/>
    <lineage>
        <taxon>Eukaryota</taxon>
        <taxon>Metazoa</taxon>
        <taxon>Chordata</taxon>
        <taxon>Craniata</taxon>
        <taxon>Vertebrata</taxon>
        <taxon>Euteleostomi</taxon>
        <taxon>Actinopterygii</taxon>
        <taxon>Neopterygii</taxon>
        <taxon>Teleostei</taxon>
        <taxon>Neoteleostei</taxon>
        <taxon>Acanthomorphata</taxon>
        <taxon>Anabantaria</taxon>
        <taxon>Synbranchiformes</taxon>
        <taxon>Synbranchidae</taxon>
        <taxon>Monopterus</taxon>
    </lineage>
</organism>
<feature type="compositionally biased region" description="Polar residues" evidence="14">
    <location>
        <begin position="716"/>
        <end position="729"/>
    </location>
</feature>
<keyword evidence="5 12" id="KW-0812">Transmembrane</keyword>
<evidence type="ECO:0000256" key="10">
    <source>
        <dbReference type="ARBA" id="ARBA00023136"/>
    </source>
</evidence>
<dbReference type="SUPFAM" id="SSF54631">
    <property type="entry name" value="CBS-domain pair"/>
    <property type="match status" value="1"/>
</dbReference>
<evidence type="ECO:0000256" key="5">
    <source>
        <dbReference type="ARBA" id="ARBA00022692"/>
    </source>
</evidence>
<evidence type="ECO:0000256" key="2">
    <source>
        <dbReference type="ARBA" id="ARBA00010484"/>
    </source>
</evidence>
<dbReference type="Pfam" id="PF25562">
    <property type="entry name" value="CNBH_CNNM2_C"/>
    <property type="match status" value="1"/>
</dbReference>
<evidence type="ECO:0000256" key="7">
    <source>
        <dbReference type="ARBA" id="ARBA00022989"/>
    </source>
</evidence>
<dbReference type="GO" id="GO:0005886">
    <property type="term" value="C:plasma membrane"/>
    <property type="evidence" value="ECO:0007669"/>
    <property type="project" value="UniProtKB-SubCell"/>
</dbReference>
<dbReference type="CDD" id="cd04590">
    <property type="entry name" value="CBS_pair_CorC_HlyC_assoc"/>
    <property type="match status" value="1"/>
</dbReference>
<keyword evidence="7 12" id="KW-1133">Transmembrane helix</keyword>
<dbReference type="FunFam" id="3.10.580.10:FF:000001">
    <property type="entry name" value="Putative metal transporter CNNM3 isoform 2"/>
    <property type="match status" value="1"/>
</dbReference>
<evidence type="ECO:0000259" key="17">
    <source>
        <dbReference type="PROSITE" id="PS51846"/>
    </source>
</evidence>
<sequence length="857" mass="95955">MAAEDAAARSRIGASLSPSRLLLLSVSVCSLLPAPALSLLGFRPEETGAELSVEDGVLKATEGTRFMLRVYYSTAPQKLNRTTGTRANNAAPWIAFIEEPTPGREGQVHPKRNMCMDKNARTSDIEILGSFKSASSQNSVLVELLAKDLRRGEKVKYYSMCAFDGSKWEHYRTRDFWVAVVERSAVPELWLQVLVSVLLLGLSALFSGLNLSLLALDPVELQVLQNSGTDKEQNYARKIESVRRHGNYVLCTLLLGNAIINASLAVWMCQILGMTWLSTVICAFGIFFIGEILPHSVASRHGLAIASKTIWVTRLLMVISFPISYPISKLLDLILNQEISNFYTREKLLEMLRVTDPYHDLVKEELNIIQGALELRTKTVEDVLTPLSDCFMLASDAVLDFNTMSEIMQSGYTRIPVFENERSNIVDILFVKDLAFVDPDDCTPLKTITQFYKHPLHCVFNDTKLDAMLEEFKKGKSHLAIVQRVNNEGEGDPFYEVMGIVTLEDVIEEIIKSEILDETDLYTDNRTKRCVSHHEQKQQDFSIFKLSENEMKVKISPQLLLATHRFLSTEVEPFKPAHISEKILLRLIKHPSVVQELKFDEKNKRALQHFLFQRNKPVDYFILVLQGRVEVEFGKEALKFENGAFSYFGVPAIMPAVQRSPSRSSGLDRSESMLYGGGSVGQLNGGGNAYLPDYSVRQLTHLQVIKITRSHYQNAVTATRMDSSPQTPDADTRLAEGNSPTPEPPTAEHATAPMPPEHTTTLMPPPRELSRPSSARTRGQQSSIPHSTSLLNEKNRIVREYSQVRTKMMQLTKTNRLALDANTSRRKKATSGSSLSPLAVSTKARSKGKSKDQNPVH</sequence>
<feature type="domain" description="CBS" evidence="16">
    <location>
        <begin position="452"/>
        <end position="518"/>
    </location>
</feature>
<evidence type="ECO:0000256" key="14">
    <source>
        <dbReference type="SAM" id="MobiDB-lite"/>
    </source>
</evidence>
<keyword evidence="8" id="KW-0406">Ion transport</keyword>
<dbReference type="Pfam" id="PF00571">
    <property type="entry name" value="CBS"/>
    <property type="match status" value="1"/>
</dbReference>